<gene>
    <name evidence="2" type="ORF">B0H16DRAFT_1697285</name>
</gene>
<proteinExistence type="predicted"/>
<feature type="compositionally biased region" description="Pro residues" evidence="1">
    <location>
        <begin position="179"/>
        <end position="193"/>
    </location>
</feature>
<reference evidence="2" key="1">
    <citation type="submission" date="2023-03" db="EMBL/GenBank/DDBJ databases">
        <title>Massive genome expansion in bonnet fungi (Mycena s.s.) driven by repeated elements and novel gene families across ecological guilds.</title>
        <authorList>
            <consortium name="Lawrence Berkeley National Laboratory"/>
            <person name="Harder C.B."/>
            <person name="Miyauchi S."/>
            <person name="Viragh M."/>
            <person name="Kuo A."/>
            <person name="Thoen E."/>
            <person name="Andreopoulos B."/>
            <person name="Lu D."/>
            <person name="Skrede I."/>
            <person name="Drula E."/>
            <person name="Henrissat B."/>
            <person name="Morin E."/>
            <person name="Kohler A."/>
            <person name="Barry K."/>
            <person name="LaButti K."/>
            <person name="Morin E."/>
            <person name="Salamov A."/>
            <person name="Lipzen A."/>
            <person name="Mereny Z."/>
            <person name="Hegedus B."/>
            <person name="Baldrian P."/>
            <person name="Stursova M."/>
            <person name="Weitz H."/>
            <person name="Taylor A."/>
            <person name="Grigoriev I.V."/>
            <person name="Nagy L.G."/>
            <person name="Martin F."/>
            <person name="Kauserud H."/>
        </authorList>
    </citation>
    <scope>NUCLEOTIDE SEQUENCE</scope>
    <source>
        <strain evidence="2">CBHHK182m</strain>
    </source>
</reference>
<protein>
    <submittedName>
        <fullName evidence="2">Uncharacterized protein</fullName>
    </submittedName>
</protein>
<organism evidence="2 3">
    <name type="scientific">Mycena metata</name>
    <dbReference type="NCBI Taxonomy" id="1033252"/>
    <lineage>
        <taxon>Eukaryota</taxon>
        <taxon>Fungi</taxon>
        <taxon>Dikarya</taxon>
        <taxon>Basidiomycota</taxon>
        <taxon>Agaricomycotina</taxon>
        <taxon>Agaricomycetes</taxon>
        <taxon>Agaricomycetidae</taxon>
        <taxon>Agaricales</taxon>
        <taxon>Marasmiineae</taxon>
        <taxon>Mycenaceae</taxon>
        <taxon>Mycena</taxon>
    </lineage>
</organism>
<comment type="caution">
    <text evidence="2">The sequence shown here is derived from an EMBL/GenBank/DDBJ whole genome shotgun (WGS) entry which is preliminary data.</text>
</comment>
<dbReference type="EMBL" id="JARKIB010000168">
    <property type="protein sequence ID" value="KAJ7729012.1"/>
    <property type="molecule type" value="Genomic_DNA"/>
</dbReference>
<dbReference type="AlphaFoldDB" id="A0AAD7MRP0"/>
<feature type="region of interest" description="Disordered" evidence="1">
    <location>
        <begin position="121"/>
        <end position="153"/>
    </location>
</feature>
<evidence type="ECO:0000313" key="3">
    <source>
        <dbReference type="Proteomes" id="UP001215598"/>
    </source>
</evidence>
<feature type="compositionally biased region" description="Polar residues" evidence="1">
    <location>
        <begin position="123"/>
        <end position="132"/>
    </location>
</feature>
<keyword evidence="3" id="KW-1185">Reference proteome</keyword>
<feature type="region of interest" description="Disordered" evidence="1">
    <location>
        <begin position="169"/>
        <end position="207"/>
    </location>
</feature>
<dbReference type="Proteomes" id="UP001215598">
    <property type="component" value="Unassembled WGS sequence"/>
</dbReference>
<accession>A0AAD7MRP0</accession>
<evidence type="ECO:0000313" key="2">
    <source>
        <dbReference type="EMBL" id="KAJ7729012.1"/>
    </source>
</evidence>
<name>A0AAD7MRP0_9AGAR</name>
<evidence type="ECO:0000256" key="1">
    <source>
        <dbReference type="SAM" id="MobiDB-lite"/>
    </source>
</evidence>
<sequence>MWCSVIREQPMKVTALREGVTDRDGYAPKMMVPMLESRRKRRVYTLNAGLKRTIGKKPAESPGNRDQENKNLTLRRQQSLTAAHLRALALPSHQPALASPPLASHQQHGAAFTHLEPARLTHPQPQNVNSATPLPFAPSQGLRPRRGAAGHAWTSHAPEAVLPNQAGSYSGAQLLRSPPHLPLPLLPSAPPPSSSHRPPEPSVDVPRTARMRVLRLRRVPAHPEAARQLRVAGADTPALLYRERGRRRADREPCAGASMRRSRALCGSVDAPITSCVRELHRPAARELDPARALSISPPLLPPSRPESSVHVPCPHVPISPMSPYLPILNEIHLRRPTNQYLWDAVSARTCQMRGSKPSRGWESLKRAREGRSLSWEMIRRGFKQKGDERADLKLKDRRGCGFDLRRKSGGTEWWEMHGMAYFLRRGRIYVLTLINCLWLKKFSTCRWRQDRVFFSAAGAVLVRTVIFFGKRLRSSSYPLAARLRDFRNLAAGAVEVGSSVEDELANENPAVASLKAFKNLAAGAVQIEQGMRL</sequence>